<keyword evidence="1" id="KW-0472">Membrane</keyword>
<dbReference type="AlphaFoldDB" id="A0A368FEF5"/>
<evidence type="ECO:0000313" key="2">
    <source>
        <dbReference type="EMBL" id="RCN30564.1"/>
    </source>
</evidence>
<evidence type="ECO:0000256" key="1">
    <source>
        <dbReference type="SAM" id="Phobius"/>
    </source>
</evidence>
<dbReference type="OrthoDB" id="5821374at2759"/>
<protein>
    <submittedName>
        <fullName evidence="2">Uncharacterized protein</fullName>
    </submittedName>
</protein>
<feature type="transmembrane region" description="Helical" evidence="1">
    <location>
        <begin position="69"/>
        <end position="92"/>
    </location>
</feature>
<dbReference type="EMBL" id="JOJR01001525">
    <property type="protein sequence ID" value="RCN30564.1"/>
    <property type="molecule type" value="Genomic_DNA"/>
</dbReference>
<feature type="transmembrane region" description="Helical" evidence="1">
    <location>
        <begin position="104"/>
        <end position="129"/>
    </location>
</feature>
<reference evidence="2 3" key="1">
    <citation type="submission" date="2014-10" db="EMBL/GenBank/DDBJ databases">
        <title>Draft genome of the hookworm Ancylostoma caninum.</title>
        <authorList>
            <person name="Mitreva M."/>
        </authorList>
    </citation>
    <scope>NUCLEOTIDE SEQUENCE [LARGE SCALE GENOMIC DNA]</scope>
    <source>
        <strain evidence="2 3">Baltimore</strain>
    </source>
</reference>
<dbReference type="Proteomes" id="UP000252519">
    <property type="component" value="Unassembled WGS sequence"/>
</dbReference>
<organism evidence="2 3">
    <name type="scientific">Ancylostoma caninum</name>
    <name type="common">Dog hookworm</name>
    <dbReference type="NCBI Taxonomy" id="29170"/>
    <lineage>
        <taxon>Eukaryota</taxon>
        <taxon>Metazoa</taxon>
        <taxon>Ecdysozoa</taxon>
        <taxon>Nematoda</taxon>
        <taxon>Chromadorea</taxon>
        <taxon>Rhabditida</taxon>
        <taxon>Rhabditina</taxon>
        <taxon>Rhabditomorpha</taxon>
        <taxon>Strongyloidea</taxon>
        <taxon>Ancylostomatidae</taxon>
        <taxon>Ancylostomatinae</taxon>
        <taxon>Ancylostoma</taxon>
    </lineage>
</organism>
<comment type="caution">
    <text evidence="2">The sequence shown here is derived from an EMBL/GenBank/DDBJ whole genome shotgun (WGS) entry which is preliminary data.</text>
</comment>
<name>A0A368FEF5_ANCCA</name>
<keyword evidence="3" id="KW-1185">Reference proteome</keyword>
<keyword evidence="1" id="KW-1133">Transmembrane helix</keyword>
<accession>A0A368FEF5</accession>
<proteinExistence type="predicted"/>
<evidence type="ECO:0000313" key="3">
    <source>
        <dbReference type="Proteomes" id="UP000252519"/>
    </source>
</evidence>
<sequence length="153" mass="17033">MANNISNHSGNNYFVTTLPPSVFVEVFSSTERTYVVVWYCVVSTLSLVLHLTFILGARKLCGWRSNFSFTLLLVLSAVSCVRFQAQLIASIAEMFFLNWGYNRVLSVALGSFVCAPYFTVVVLNIAIALHRLAYTTFPFTASSFLEGYVAKVC</sequence>
<gene>
    <name evidence="2" type="ORF">ANCCAN_23667</name>
</gene>
<keyword evidence="1" id="KW-0812">Transmembrane</keyword>
<feature type="transmembrane region" description="Helical" evidence="1">
    <location>
        <begin position="36"/>
        <end position="57"/>
    </location>
</feature>